<dbReference type="InterPro" id="IPR011659">
    <property type="entry name" value="WD40"/>
</dbReference>
<feature type="compositionally biased region" description="Pro residues" evidence="1">
    <location>
        <begin position="147"/>
        <end position="166"/>
    </location>
</feature>
<sequence length="651" mass="71021">MMNFTHLLLLLPLSLSPPLHLLLLRHLIHRGPQGTIASQPSRRSRYPSTSSPCPRSPSPPPNSPVGSSAHRRRLRQLQRHFASELPPSSSPSERTASQPLTSPYSPDSPSPPASPSPSPDRGPHPPFPSGPPSLSGDASPYCLHPTTPLPLPRDRAPPPSTPPRSPRSPHHLGHAPPGRPPTSAPPSPLGHWTRSHRWATAGWSAERFKGSTPDVYVGDDGCGVSIRALIRILAGSSPSGVCTVERITPRRFHAYHCPRLVLGSGRRAVATRGRGGSESHIEIVDLRGGVSYVEVTRPISPYKHHYNPFISPDGSRIGYHRCRDGENGSPALLLENIRSPSPEAFSLIRIDGSFPSFSHDGKKIAYVGLPGLYVVNSDGSGEPLKVFDGNAFPTAWDWKRRGVIYSSHGPEFSSERTKVDIISITIEDEDGENSEPVVKKLTSGGENNAFPSPSPDGKWVVFRSGRSGHKNLYIMDAVEGESKEIHRLTEGPWTDTMCNWSPDGELIAFASDRDNPGSGSFSVYVVHPNGTGLRRVVHSGDGGRTNHPWFSPDSKSLVFTSDYAAVSAEPISNPHHYQPYGEIFTIKIDGSDIRRLTHNSYEDGTPTWTPFFVKPVDVPEYLQGRARCQFDDCHWLAVKAEANSVRAENGC</sequence>
<dbReference type="EMBL" id="CM007384">
    <property type="protein sequence ID" value="ONK73248.1"/>
    <property type="molecule type" value="Genomic_DNA"/>
</dbReference>
<evidence type="ECO:0000313" key="3">
    <source>
        <dbReference type="EMBL" id="ONK73248.1"/>
    </source>
</evidence>
<dbReference type="Proteomes" id="UP000243459">
    <property type="component" value="Chromosome 4"/>
</dbReference>
<dbReference type="Gene3D" id="2.120.10.30">
    <property type="entry name" value="TolB, C-terminal domain"/>
    <property type="match status" value="2"/>
</dbReference>
<feature type="compositionally biased region" description="Pro residues" evidence="1">
    <location>
        <begin position="106"/>
        <end position="131"/>
    </location>
</feature>
<feature type="compositionally biased region" description="Basic residues" evidence="1">
    <location>
        <begin position="69"/>
        <end position="78"/>
    </location>
</feature>
<dbReference type="Gramene" id="ONK73248">
    <property type="protein sequence ID" value="ONK73248"/>
    <property type="gene ID" value="A4U43_C04F28930"/>
</dbReference>
<dbReference type="PANTHER" id="PTHR32161:SF8">
    <property type="entry name" value="DPP6 N-TERMINAL DOMAIN-LIKE PROTEIN"/>
    <property type="match status" value="1"/>
</dbReference>
<evidence type="ECO:0008006" key="5">
    <source>
        <dbReference type="Google" id="ProtNLM"/>
    </source>
</evidence>
<feature type="region of interest" description="Disordered" evidence="1">
    <location>
        <begin position="33"/>
        <end position="193"/>
    </location>
</feature>
<dbReference type="SUPFAM" id="SSF82171">
    <property type="entry name" value="DPP6 N-terminal domain-like"/>
    <property type="match status" value="1"/>
</dbReference>
<dbReference type="InterPro" id="IPR011042">
    <property type="entry name" value="6-blade_b-propeller_TolB-like"/>
</dbReference>
<organism evidence="3 4">
    <name type="scientific">Asparagus officinalis</name>
    <name type="common">Garden asparagus</name>
    <dbReference type="NCBI Taxonomy" id="4686"/>
    <lineage>
        <taxon>Eukaryota</taxon>
        <taxon>Viridiplantae</taxon>
        <taxon>Streptophyta</taxon>
        <taxon>Embryophyta</taxon>
        <taxon>Tracheophyta</taxon>
        <taxon>Spermatophyta</taxon>
        <taxon>Magnoliopsida</taxon>
        <taxon>Liliopsida</taxon>
        <taxon>Asparagales</taxon>
        <taxon>Asparagaceae</taxon>
        <taxon>Asparagoideae</taxon>
        <taxon>Asparagus</taxon>
    </lineage>
</organism>
<dbReference type="Pfam" id="PF07676">
    <property type="entry name" value="PD40"/>
    <property type="match status" value="4"/>
</dbReference>
<gene>
    <name evidence="3" type="ORF">A4U43_C04F28930</name>
</gene>
<feature type="chain" id="PRO_5024319156" description="Dipeptidylpeptidase IV N-terminal domain-containing protein" evidence="2">
    <location>
        <begin position="22"/>
        <end position="651"/>
    </location>
</feature>
<reference evidence="4" key="1">
    <citation type="journal article" date="2017" name="Nat. Commun.">
        <title>The asparagus genome sheds light on the origin and evolution of a young Y chromosome.</title>
        <authorList>
            <person name="Harkess A."/>
            <person name="Zhou J."/>
            <person name="Xu C."/>
            <person name="Bowers J.E."/>
            <person name="Van der Hulst R."/>
            <person name="Ayyampalayam S."/>
            <person name="Mercati F."/>
            <person name="Riccardi P."/>
            <person name="McKain M.R."/>
            <person name="Kakrana A."/>
            <person name="Tang H."/>
            <person name="Ray J."/>
            <person name="Groenendijk J."/>
            <person name="Arikit S."/>
            <person name="Mathioni S.M."/>
            <person name="Nakano M."/>
            <person name="Shan H."/>
            <person name="Telgmann-Rauber A."/>
            <person name="Kanno A."/>
            <person name="Yue Z."/>
            <person name="Chen H."/>
            <person name="Li W."/>
            <person name="Chen Y."/>
            <person name="Xu X."/>
            <person name="Zhang Y."/>
            <person name="Luo S."/>
            <person name="Chen H."/>
            <person name="Gao J."/>
            <person name="Mao Z."/>
            <person name="Pires J.C."/>
            <person name="Luo M."/>
            <person name="Kudrna D."/>
            <person name="Wing R.A."/>
            <person name="Meyers B.C."/>
            <person name="Yi K."/>
            <person name="Kong H."/>
            <person name="Lavrijsen P."/>
            <person name="Sunseri F."/>
            <person name="Falavigna A."/>
            <person name="Ye Y."/>
            <person name="Leebens-Mack J.H."/>
            <person name="Chen G."/>
        </authorList>
    </citation>
    <scope>NUCLEOTIDE SEQUENCE [LARGE SCALE GENOMIC DNA]</scope>
    <source>
        <strain evidence="4">cv. DH0086</strain>
    </source>
</reference>
<evidence type="ECO:0000313" key="4">
    <source>
        <dbReference type="Proteomes" id="UP000243459"/>
    </source>
</evidence>
<evidence type="ECO:0000256" key="1">
    <source>
        <dbReference type="SAM" id="MobiDB-lite"/>
    </source>
</evidence>
<keyword evidence="4" id="KW-1185">Reference proteome</keyword>
<feature type="compositionally biased region" description="Pro residues" evidence="1">
    <location>
        <begin position="177"/>
        <end position="188"/>
    </location>
</feature>
<dbReference type="AlphaFoldDB" id="A0A5P1F4F5"/>
<evidence type="ECO:0000256" key="2">
    <source>
        <dbReference type="SAM" id="SignalP"/>
    </source>
</evidence>
<protein>
    <recommendedName>
        <fullName evidence="5">Dipeptidylpeptidase IV N-terminal domain-containing protein</fullName>
    </recommendedName>
</protein>
<accession>A0A5P1F4F5</accession>
<feature type="compositionally biased region" description="Pro residues" evidence="1">
    <location>
        <begin position="54"/>
        <end position="63"/>
    </location>
</feature>
<name>A0A5P1F4F5_ASPOF</name>
<feature type="signal peptide" evidence="2">
    <location>
        <begin position="1"/>
        <end position="21"/>
    </location>
</feature>
<dbReference type="PANTHER" id="PTHR32161">
    <property type="entry name" value="DPP6 N-TERMINAL DOMAIN-LIKE PROTEIN"/>
    <property type="match status" value="1"/>
</dbReference>
<keyword evidence="2" id="KW-0732">Signal</keyword>
<proteinExistence type="predicted"/>
<feature type="compositionally biased region" description="Low complexity" evidence="1">
    <location>
        <begin position="38"/>
        <end position="53"/>
    </location>
</feature>